<dbReference type="InterPro" id="IPR054560">
    <property type="entry name" value="XylE-like_N"/>
</dbReference>
<reference evidence="9 10" key="1">
    <citation type="journal article" date="2019" name="Int. J. Syst. Evol. Microbiol.">
        <title>The Global Catalogue of Microorganisms (GCM) 10K type strain sequencing project: providing services to taxonomists for standard genome sequencing and annotation.</title>
        <authorList>
            <consortium name="The Broad Institute Genomics Platform"/>
            <consortium name="The Broad Institute Genome Sequencing Center for Infectious Disease"/>
            <person name="Wu L."/>
            <person name="Ma J."/>
        </authorList>
    </citation>
    <scope>NUCLEOTIDE SEQUENCE [LARGE SCALE GENOMIC DNA]</scope>
    <source>
        <strain evidence="9 10">NBRC 111368</strain>
    </source>
</reference>
<dbReference type="InterPro" id="IPR050383">
    <property type="entry name" value="GlyoxalaseI/FosfomycinResist"/>
</dbReference>
<dbReference type="Pfam" id="PF22247">
    <property type="entry name" value="Diox-like_N"/>
    <property type="match status" value="1"/>
</dbReference>
<dbReference type="InterPro" id="IPR029068">
    <property type="entry name" value="Glyas_Bleomycin-R_OHBP_Dase"/>
</dbReference>
<dbReference type="InterPro" id="IPR037523">
    <property type="entry name" value="VOC_core"/>
</dbReference>
<accession>A0ABD5RZ35</accession>
<keyword evidence="7" id="KW-0560">Oxidoreductase</keyword>
<keyword evidence="5" id="KW-0058">Aromatic hydrocarbons catabolism</keyword>
<dbReference type="InterPro" id="IPR004360">
    <property type="entry name" value="Glyas_Fos-R_dOase_dom"/>
</dbReference>
<dbReference type="GO" id="GO:0051213">
    <property type="term" value="F:dioxygenase activity"/>
    <property type="evidence" value="ECO:0007669"/>
    <property type="project" value="UniProtKB-KW"/>
</dbReference>
<comment type="similarity">
    <text evidence="1">Belongs to the extradiol ring-cleavage dioxygenase family.</text>
</comment>
<evidence type="ECO:0000256" key="4">
    <source>
        <dbReference type="ARBA" id="ARBA00022737"/>
    </source>
</evidence>
<keyword evidence="6" id="KW-0223">Dioxygenase</keyword>
<dbReference type="PANTHER" id="PTHR21366">
    <property type="entry name" value="GLYOXALASE FAMILY PROTEIN"/>
    <property type="match status" value="1"/>
</dbReference>
<comment type="subunit">
    <text evidence="2">Homotetramer.</text>
</comment>
<evidence type="ECO:0000256" key="3">
    <source>
        <dbReference type="ARBA" id="ARBA00022723"/>
    </source>
</evidence>
<dbReference type="SUPFAM" id="SSF54593">
    <property type="entry name" value="Glyoxalase/Bleomycin resistance protein/Dihydroxybiphenyl dioxygenase"/>
    <property type="match status" value="1"/>
</dbReference>
<evidence type="ECO:0000256" key="6">
    <source>
        <dbReference type="ARBA" id="ARBA00022964"/>
    </source>
</evidence>
<dbReference type="Pfam" id="PF00903">
    <property type="entry name" value="Glyoxalase"/>
    <property type="match status" value="1"/>
</dbReference>
<keyword evidence="10" id="KW-1185">Reference proteome</keyword>
<comment type="caution">
    <text evidence="9">The sequence shown here is derived from an EMBL/GenBank/DDBJ whole genome shotgun (WGS) entry which is preliminary data.</text>
</comment>
<dbReference type="AlphaFoldDB" id="A0ABD5RZ35"/>
<organism evidence="9 10">
    <name type="scientific">Halobium palmae</name>
    <dbReference type="NCBI Taxonomy" id="1776492"/>
    <lineage>
        <taxon>Archaea</taxon>
        <taxon>Methanobacteriati</taxon>
        <taxon>Methanobacteriota</taxon>
        <taxon>Stenosarchaea group</taxon>
        <taxon>Halobacteria</taxon>
        <taxon>Halobacteriales</taxon>
        <taxon>Haloferacaceae</taxon>
        <taxon>Halobium</taxon>
    </lineage>
</organism>
<evidence type="ECO:0000259" key="8">
    <source>
        <dbReference type="PROSITE" id="PS51819"/>
    </source>
</evidence>
<name>A0ABD5RZ35_9EURY</name>
<dbReference type="Proteomes" id="UP001596328">
    <property type="component" value="Unassembled WGS sequence"/>
</dbReference>
<protein>
    <submittedName>
        <fullName evidence="9">VOC family protein</fullName>
    </submittedName>
</protein>
<keyword evidence="4" id="KW-0677">Repeat</keyword>
<evidence type="ECO:0000256" key="5">
    <source>
        <dbReference type="ARBA" id="ARBA00022797"/>
    </source>
</evidence>
<sequence length="312" mass="35534">MSGLAKLGHVAFETPDLEESLWFFRDIMGLKVVEREDDTAYLCGLRDYEHHTMSLTEGNEGGVDHIAFRATDPESVETYASRMDELGLDVERVDAGTEAGVGESIRFETPVGYPLEIYYDVEKPKPSEGKRSKIRTRRYSPEYANRVYPQRIDHAHVQGPKATETADFFQDEFDFGLNEVYRSADGTDWGLWLAVTALPHDIAVHRLEEDVREFHHISYHLDHLQDLWDAADILSENGVEIDAGPGKHAITNANYLYVKDPASDVRIELFAGPGYLNFEPDWETVVWQDEIGSESDHQWFGEQYDEDGVPFV</sequence>
<dbReference type="GO" id="GO:0046872">
    <property type="term" value="F:metal ion binding"/>
    <property type="evidence" value="ECO:0007669"/>
    <property type="project" value="UniProtKB-KW"/>
</dbReference>
<feature type="domain" description="VOC" evidence="8">
    <location>
        <begin position="151"/>
        <end position="272"/>
    </location>
</feature>
<evidence type="ECO:0000256" key="1">
    <source>
        <dbReference type="ARBA" id="ARBA00008784"/>
    </source>
</evidence>
<dbReference type="PROSITE" id="PS51819">
    <property type="entry name" value="VOC"/>
    <property type="match status" value="2"/>
</dbReference>
<feature type="domain" description="VOC" evidence="8">
    <location>
        <begin position="6"/>
        <end position="120"/>
    </location>
</feature>
<evidence type="ECO:0000256" key="2">
    <source>
        <dbReference type="ARBA" id="ARBA00011881"/>
    </source>
</evidence>
<dbReference type="Gene3D" id="3.10.180.10">
    <property type="entry name" value="2,3-Dihydroxybiphenyl 1,2-Dioxygenase, domain 1"/>
    <property type="match status" value="2"/>
</dbReference>
<evidence type="ECO:0000313" key="10">
    <source>
        <dbReference type="Proteomes" id="UP001596328"/>
    </source>
</evidence>
<keyword evidence="3" id="KW-0479">Metal-binding</keyword>
<proteinExistence type="inferred from homology"/>
<gene>
    <name evidence="9" type="ORF">ACFQE1_09690</name>
</gene>
<dbReference type="EMBL" id="JBHSWU010000237">
    <property type="protein sequence ID" value="MFC6724643.1"/>
    <property type="molecule type" value="Genomic_DNA"/>
</dbReference>
<evidence type="ECO:0000256" key="7">
    <source>
        <dbReference type="ARBA" id="ARBA00023002"/>
    </source>
</evidence>
<evidence type="ECO:0000313" key="9">
    <source>
        <dbReference type="EMBL" id="MFC6724643.1"/>
    </source>
</evidence>